<dbReference type="AlphaFoldDB" id="A0A853IJN3"/>
<name>A0A853IJN3_9GAMM</name>
<evidence type="ECO:0000313" key="1">
    <source>
        <dbReference type="EMBL" id="NYZ67856.1"/>
    </source>
</evidence>
<dbReference type="Proteomes" id="UP000569732">
    <property type="component" value="Unassembled WGS sequence"/>
</dbReference>
<protein>
    <recommendedName>
        <fullName evidence="3">CRISPR-associated protein Csy2</fullName>
    </recommendedName>
</protein>
<evidence type="ECO:0000313" key="2">
    <source>
        <dbReference type="Proteomes" id="UP000569732"/>
    </source>
</evidence>
<gene>
    <name evidence="1" type="ORF">H0A36_17720</name>
</gene>
<dbReference type="Pfam" id="PF09614">
    <property type="entry name" value="Cas_Csy2"/>
    <property type="match status" value="1"/>
</dbReference>
<organism evidence="1 2">
    <name type="scientific">Spartinivicinus marinus</name>
    <dbReference type="NCBI Taxonomy" id="2994442"/>
    <lineage>
        <taxon>Bacteria</taxon>
        <taxon>Pseudomonadati</taxon>
        <taxon>Pseudomonadota</taxon>
        <taxon>Gammaproteobacteria</taxon>
        <taxon>Oceanospirillales</taxon>
        <taxon>Zooshikellaceae</taxon>
        <taxon>Spartinivicinus</taxon>
    </lineage>
</organism>
<accession>A0A853IJN3</accession>
<keyword evidence="2" id="KW-1185">Reference proteome</keyword>
<reference evidence="1 2" key="1">
    <citation type="submission" date="2020-07" db="EMBL/GenBank/DDBJ databases">
        <title>Endozoicomonas sp. nov., isolated from sediment.</title>
        <authorList>
            <person name="Gu T."/>
        </authorList>
    </citation>
    <scope>NUCLEOTIDE SEQUENCE [LARGE SCALE GENOMIC DNA]</scope>
    <source>
        <strain evidence="1 2">SM1973</strain>
    </source>
</reference>
<comment type="caution">
    <text evidence="1">The sequence shown here is derived from an EMBL/GenBank/DDBJ whole genome shotgun (WGS) entry which is preliminary data.</text>
</comment>
<proteinExistence type="predicted"/>
<dbReference type="InterPro" id="IPR013398">
    <property type="entry name" value="CRISPR-assoc_prot_Csy2"/>
</dbReference>
<sequence>MEFAGYLFLPSLSIEQANAEANMYIAGFPALTAFTGFGHWLELNWLKDVASQHELETLQIRGVSIIGHQLSLIPGQSKCPPALHGKAPTKPKSMNPPIVQELKVDLRLSLVLSVWMDEDEEPCEVDSAIKEQLAQLNGLLVKTPLAGGRVIKHGHIAWCNSSQKLTEQLKKIGNGWLLCNRKELLMPEDDGDEQDSLDRLLDVLALNKNDDGQYTRNQPGWIIPTAIGYRLIESPKNRTGTRQPLPHAYAEPVTSVAQWRYLSSHSKNNLDLKNMQAIWQHTYDANNRLLTVDTTE</sequence>
<dbReference type="RefSeq" id="WP_180569878.1">
    <property type="nucleotide sequence ID" value="NZ_JACCKB010000030.1"/>
</dbReference>
<evidence type="ECO:0008006" key="3">
    <source>
        <dbReference type="Google" id="ProtNLM"/>
    </source>
</evidence>
<dbReference type="EMBL" id="JACCKB010000030">
    <property type="protein sequence ID" value="NYZ67856.1"/>
    <property type="molecule type" value="Genomic_DNA"/>
</dbReference>